<sequence length="504" mass="56817">MIEEIRRTTKAIEMQNWKIDFKCIKAHVGHQGNELADHLKCNFVEQEGNIMDLQVKTECVDHSYDLNSEIKVEESPVPINFPVLKSEVEESPVSIKSEVDENSFDLDMVQEKQEVEACSEEDEVLNEGIVENVEKTVSSEQDEIIHDEQNLTRSDNYRLDRSISGNISHHSVKCKICNSGEVTEHSHIHKGENAYKCNVCEKSTSPTEGLTQNEDIDTSEGLFKCDKLTITRIRDKFEVDGTVQDVLKGRCGRKRSSADNERVDVVMQAFAESAKKSIRQCSLEIGTSKSSVHIILRAQKWKPYILRLIHALNEYDPEMNRIKKNFVDNVKKTESSECGGIPRDEEKVTQSGSYSLVGSVIGDINHDDVKFLGSHSKEFWVRAPTHYMPSDGSFANELTLLNDPLLRASNELARSLRAGRSRGTFSSLSSRLSNNSQLVSRLPLSNNQWHSMHDHVTSAVPLRKTEKVSPRHTPVADGYENSDDDAEDNVKIVDEVCDSVNDPE</sequence>
<name>A0ABQ8RVZ1_PERAM</name>
<dbReference type="PANTHER" id="PTHR47326">
    <property type="entry name" value="TRANSPOSABLE ELEMENT TC3 TRANSPOSASE-LIKE PROTEIN"/>
    <property type="match status" value="1"/>
</dbReference>
<accession>A0ABQ8RVZ1</accession>
<proteinExistence type="predicted"/>
<evidence type="ECO:0008006" key="4">
    <source>
        <dbReference type="Google" id="ProtNLM"/>
    </source>
</evidence>
<dbReference type="PANTHER" id="PTHR47326:SF1">
    <property type="entry name" value="HTH PSQ-TYPE DOMAIN-CONTAINING PROTEIN"/>
    <property type="match status" value="1"/>
</dbReference>
<evidence type="ECO:0000313" key="2">
    <source>
        <dbReference type="EMBL" id="KAJ4425810.1"/>
    </source>
</evidence>
<gene>
    <name evidence="2" type="ORF">ANN_27436</name>
</gene>
<dbReference type="SUPFAM" id="SSF57667">
    <property type="entry name" value="beta-beta-alpha zinc fingers"/>
    <property type="match status" value="1"/>
</dbReference>
<protein>
    <recommendedName>
        <fullName evidence="4">RNase H type-1 domain-containing protein</fullName>
    </recommendedName>
</protein>
<keyword evidence="3" id="KW-1185">Reference proteome</keyword>
<comment type="caution">
    <text evidence="2">The sequence shown here is derived from an EMBL/GenBank/DDBJ whole genome shotgun (WGS) entry which is preliminary data.</text>
</comment>
<dbReference type="Proteomes" id="UP001148838">
    <property type="component" value="Unassembled WGS sequence"/>
</dbReference>
<reference evidence="2 3" key="1">
    <citation type="journal article" date="2022" name="Allergy">
        <title>Genome assembly and annotation of Periplaneta americana reveal a comprehensive cockroach allergen profile.</title>
        <authorList>
            <person name="Wang L."/>
            <person name="Xiong Q."/>
            <person name="Saelim N."/>
            <person name="Wang L."/>
            <person name="Nong W."/>
            <person name="Wan A.T."/>
            <person name="Shi M."/>
            <person name="Liu X."/>
            <person name="Cao Q."/>
            <person name="Hui J.H.L."/>
            <person name="Sookrung N."/>
            <person name="Leung T.F."/>
            <person name="Tungtrongchitr A."/>
            <person name="Tsui S.K.W."/>
        </authorList>
    </citation>
    <scope>NUCLEOTIDE SEQUENCE [LARGE SCALE GENOMIC DNA]</scope>
    <source>
        <strain evidence="2">PWHHKU_190912</strain>
    </source>
</reference>
<evidence type="ECO:0000313" key="3">
    <source>
        <dbReference type="Proteomes" id="UP001148838"/>
    </source>
</evidence>
<feature type="region of interest" description="Disordered" evidence="1">
    <location>
        <begin position="460"/>
        <end position="489"/>
    </location>
</feature>
<dbReference type="EMBL" id="JAJSOF020000041">
    <property type="protein sequence ID" value="KAJ4425810.1"/>
    <property type="molecule type" value="Genomic_DNA"/>
</dbReference>
<evidence type="ECO:0000256" key="1">
    <source>
        <dbReference type="SAM" id="MobiDB-lite"/>
    </source>
</evidence>
<dbReference type="InterPro" id="IPR036236">
    <property type="entry name" value="Znf_C2H2_sf"/>
</dbReference>
<dbReference type="Gene3D" id="3.30.160.60">
    <property type="entry name" value="Classic Zinc Finger"/>
    <property type="match status" value="1"/>
</dbReference>
<organism evidence="2 3">
    <name type="scientific">Periplaneta americana</name>
    <name type="common">American cockroach</name>
    <name type="synonym">Blatta americana</name>
    <dbReference type="NCBI Taxonomy" id="6978"/>
    <lineage>
        <taxon>Eukaryota</taxon>
        <taxon>Metazoa</taxon>
        <taxon>Ecdysozoa</taxon>
        <taxon>Arthropoda</taxon>
        <taxon>Hexapoda</taxon>
        <taxon>Insecta</taxon>
        <taxon>Pterygota</taxon>
        <taxon>Neoptera</taxon>
        <taxon>Polyneoptera</taxon>
        <taxon>Dictyoptera</taxon>
        <taxon>Blattodea</taxon>
        <taxon>Blattoidea</taxon>
        <taxon>Blattidae</taxon>
        <taxon>Blattinae</taxon>
        <taxon>Periplaneta</taxon>
    </lineage>
</organism>